<comment type="cofactor">
    <cofactor evidence="1">
        <name>FMN</name>
        <dbReference type="ChEBI" id="CHEBI:58210"/>
    </cofactor>
</comment>
<dbReference type="EMBL" id="FQUT01000012">
    <property type="protein sequence ID" value="SHG26896.1"/>
    <property type="molecule type" value="Genomic_DNA"/>
</dbReference>
<evidence type="ECO:0000256" key="4">
    <source>
        <dbReference type="ARBA" id="ARBA00022643"/>
    </source>
</evidence>
<dbReference type="SUPFAM" id="SSF55469">
    <property type="entry name" value="FMN-dependent nitroreductase-like"/>
    <property type="match status" value="1"/>
</dbReference>
<keyword evidence="5" id="KW-0560">Oxidoreductase</keyword>
<dbReference type="Gene3D" id="3.40.109.10">
    <property type="entry name" value="NADH Oxidase"/>
    <property type="match status" value="1"/>
</dbReference>
<name>A0A1M5IF89_9FLAO</name>
<dbReference type="CDD" id="cd02136">
    <property type="entry name" value="PnbA_NfnB-like"/>
    <property type="match status" value="1"/>
</dbReference>
<accession>A0A1M5IF89</accession>
<evidence type="ECO:0000313" key="8">
    <source>
        <dbReference type="Proteomes" id="UP000184518"/>
    </source>
</evidence>
<dbReference type="PANTHER" id="PTHR43673">
    <property type="entry name" value="NAD(P)H NITROREDUCTASE YDGI-RELATED"/>
    <property type="match status" value="1"/>
</dbReference>
<evidence type="ECO:0000259" key="6">
    <source>
        <dbReference type="Pfam" id="PF00881"/>
    </source>
</evidence>
<feature type="domain" description="Nitroreductase" evidence="6">
    <location>
        <begin position="20"/>
        <end position="209"/>
    </location>
</feature>
<keyword evidence="8" id="KW-1185">Reference proteome</keyword>
<dbReference type="InterPro" id="IPR000415">
    <property type="entry name" value="Nitroreductase-like"/>
</dbReference>
<proteinExistence type="inferred from homology"/>
<dbReference type="STRING" id="1416778.SAMN05443633_112114"/>
<keyword evidence="3" id="KW-0285">Flavoprotein</keyword>
<keyword evidence="4" id="KW-0288">FMN</keyword>
<evidence type="ECO:0000256" key="2">
    <source>
        <dbReference type="ARBA" id="ARBA00007118"/>
    </source>
</evidence>
<dbReference type="AlphaFoldDB" id="A0A1M5IF89"/>
<dbReference type="InterPro" id="IPR029479">
    <property type="entry name" value="Nitroreductase"/>
</dbReference>
<protein>
    <submittedName>
        <fullName evidence="7">Nitroreductase</fullName>
    </submittedName>
</protein>
<gene>
    <name evidence="7" type="ORF">SAMN05443633_112114</name>
</gene>
<reference evidence="8" key="1">
    <citation type="submission" date="2016-11" db="EMBL/GenBank/DDBJ databases">
        <authorList>
            <person name="Varghese N."/>
            <person name="Submissions S."/>
        </authorList>
    </citation>
    <scope>NUCLEOTIDE SEQUENCE [LARGE SCALE GENOMIC DNA]</scope>
    <source>
        <strain evidence="8">DSM 27619</strain>
    </source>
</reference>
<comment type="similarity">
    <text evidence="2">Belongs to the nitroreductase family.</text>
</comment>
<evidence type="ECO:0000256" key="3">
    <source>
        <dbReference type="ARBA" id="ARBA00022630"/>
    </source>
</evidence>
<dbReference type="RefSeq" id="WP_178362472.1">
    <property type="nucleotide sequence ID" value="NZ_FQUT01000012.1"/>
</dbReference>
<sequence>MDRNMTEDIQHSNLTFKEVLRSRKSCRGFLDTPVTEDIITSVLDDAKLAPSNCNTQPWETHIISGNKLRELSEALVRENKAGRFSPDFTFDVDDYHGQYKERYFNLGQTMYEAFDIKREDKEGRKEISDRNYTFFNAPHVAIPFMPSFGDNVRVGGDIGMYGQTFLLSLTAHGLAGIPQTSLGFFAGTIREILNVPEEFKMLFGISFGYADPNSPGNSFKLGREPITSNITFHQ</sequence>
<organism evidence="7 8">
    <name type="scientific">Chryseobacterium arachidis</name>
    <dbReference type="NCBI Taxonomy" id="1416778"/>
    <lineage>
        <taxon>Bacteria</taxon>
        <taxon>Pseudomonadati</taxon>
        <taxon>Bacteroidota</taxon>
        <taxon>Flavobacteriia</taxon>
        <taxon>Flavobacteriales</taxon>
        <taxon>Weeksellaceae</taxon>
        <taxon>Chryseobacterium group</taxon>
        <taxon>Chryseobacterium</taxon>
    </lineage>
</organism>
<evidence type="ECO:0000256" key="1">
    <source>
        <dbReference type="ARBA" id="ARBA00001917"/>
    </source>
</evidence>
<evidence type="ECO:0000313" key="7">
    <source>
        <dbReference type="EMBL" id="SHG26896.1"/>
    </source>
</evidence>
<dbReference type="Pfam" id="PF00881">
    <property type="entry name" value="Nitroreductase"/>
    <property type="match status" value="1"/>
</dbReference>
<dbReference type="Proteomes" id="UP000184518">
    <property type="component" value="Unassembled WGS sequence"/>
</dbReference>
<evidence type="ECO:0000256" key="5">
    <source>
        <dbReference type="ARBA" id="ARBA00023002"/>
    </source>
</evidence>
<dbReference type="GO" id="GO:0016491">
    <property type="term" value="F:oxidoreductase activity"/>
    <property type="evidence" value="ECO:0007669"/>
    <property type="project" value="UniProtKB-KW"/>
</dbReference>
<dbReference type="PANTHER" id="PTHR43673:SF2">
    <property type="entry name" value="NITROREDUCTASE"/>
    <property type="match status" value="1"/>
</dbReference>